<dbReference type="CDD" id="cd05162">
    <property type="entry name" value="PWWP"/>
    <property type="match status" value="1"/>
</dbReference>
<name>A0AA38TW36_9ASTR</name>
<gene>
    <name evidence="3" type="ORF">OSB04_004061</name>
</gene>
<accession>A0AA38TW36</accession>
<dbReference type="Pfam" id="PF00855">
    <property type="entry name" value="PWWP"/>
    <property type="match status" value="1"/>
</dbReference>
<comment type="caution">
    <text evidence="3">The sequence shown here is derived from an EMBL/GenBank/DDBJ whole genome shotgun (WGS) entry which is preliminary data.</text>
</comment>
<dbReference type="InterPro" id="IPR052657">
    <property type="entry name" value="PDP_family_Arabidopsis"/>
</dbReference>
<dbReference type="AlphaFoldDB" id="A0AA38TW36"/>
<dbReference type="SUPFAM" id="SSF63748">
    <property type="entry name" value="Tudor/PWWP/MBT"/>
    <property type="match status" value="1"/>
</dbReference>
<protein>
    <recommendedName>
        <fullName evidence="2">PWWP domain-containing protein</fullName>
    </recommendedName>
</protein>
<dbReference type="Proteomes" id="UP001172457">
    <property type="component" value="Chromosome 1"/>
</dbReference>
<feature type="region of interest" description="Disordered" evidence="1">
    <location>
        <begin position="454"/>
        <end position="490"/>
    </location>
</feature>
<proteinExistence type="predicted"/>
<dbReference type="PROSITE" id="PS50812">
    <property type="entry name" value="PWWP"/>
    <property type="match status" value="1"/>
</dbReference>
<dbReference type="Gene3D" id="2.30.30.140">
    <property type="match status" value="1"/>
</dbReference>
<evidence type="ECO:0000256" key="1">
    <source>
        <dbReference type="SAM" id="MobiDB-lite"/>
    </source>
</evidence>
<feature type="domain" description="PWWP" evidence="2">
    <location>
        <begin position="122"/>
        <end position="166"/>
    </location>
</feature>
<evidence type="ECO:0000259" key="2">
    <source>
        <dbReference type="PROSITE" id="PS50812"/>
    </source>
</evidence>
<feature type="region of interest" description="Disordered" evidence="1">
    <location>
        <begin position="626"/>
        <end position="658"/>
    </location>
</feature>
<dbReference type="PANTHER" id="PTHR10688">
    <property type="entry name" value="PWWP DOMAIN-CONTAINING PROTEIN"/>
    <property type="match status" value="1"/>
</dbReference>
<evidence type="ECO:0000313" key="3">
    <source>
        <dbReference type="EMBL" id="KAJ9568095.1"/>
    </source>
</evidence>
<dbReference type="EMBL" id="JARYMX010000001">
    <property type="protein sequence ID" value="KAJ9568095.1"/>
    <property type="molecule type" value="Genomic_DNA"/>
</dbReference>
<evidence type="ECO:0000313" key="4">
    <source>
        <dbReference type="Proteomes" id="UP001172457"/>
    </source>
</evidence>
<reference evidence="3" key="1">
    <citation type="submission" date="2023-03" db="EMBL/GenBank/DDBJ databases">
        <title>Chromosome-scale reference genome and RAD-based genetic map of yellow starthistle (Centaurea solstitialis) reveal putative structural variation and QTLs associated with invader traits.</title>
        <authorList>
            <person name="Reatini B."/>
            <person name="Cang F.A."/>
            <person name="Jiang Q."/>
            <person name="Mckibben M.T.W."/>
            <person name="Barker M.S."/>
            <person name="Rieseberg L.H."/>
            <person name="Dlugosch K.M."/>
        </authorList>
    </citation>
    <scope>NUCLEOTIDE SEQUENCE</scope>
    <source>
        <strain evidence="3">CAN-66</strain>
        <tissue evidence="3">Leaf</tissue>
    </source>
</reference>
<dbReference type="InterPro" id="IPR000313">
    <property type="entry name" value="PWWP_dom"/>
</dbReference>
<organism evidence="3 4">
    <name type="scientific">Centaurea solstitialis</name>
    <name type="common">yellow star-thistle</name>
    <dbReference type="NCBI Taxonomy" id="347529"/>
    <lineage>
        <taxon>Eukaryota</taxon>
        <taxon>Viridiplantae</taxon>
        <taxon>Streptophyta</taxon>
        <taxon>Embryophyta</taxon>
        <taxon>Tracheophyta</taxon>
        <taxon>Spermatophyta</taxon>
        <taxon>Magnoliopsida</taxon>
        <taxon>eudicotyledons</taxon>
        <taxon>Gunneridae</taxon>
        <taxon>Pentapetalae</taxon>
        <taxon>asterids</taxon>
        <taxon>campanulids</taxon>
        <taxon>Asterales</taxon>
        <taxon>Asteraceae</taxon>
        <taxon>Carduoideae</taxon>
        <taxon>Cardueae</taxon>
        <taxon>Centaureinae</taxon>
        <taxon>Centaurea</taxon>
    </lineage>
</organism>
<keyword evidence="4" id="KW-1185">Reference proteome</keyword>
<feature type="compositionally biased region" description="Basic residues" evidence="1">
    <location>
        <begin position="466"/>
        <end position="477"/>
    </location>
</feature>
<sequence length="658" mass="72982">MESLKTPETLAEGLVGSRQDGLGFEGKMFDFGGEKCAESGGIDPTSLPVSNPVASVTEIGCRVGSSSHVDVPIKGISLFVELTGGVTSDVSHHLWIVFRNKSDTDSLVDGNRICHQECRPDVGDFVWAMIKNQSWWPGVVCDPKEALKVPRPEDGLLVRCFGNASYMPSVQVKPFVACFEQFSKQNNSKSFVGALEKAVAEFGYRIKTEFTCSCFSKTMAVDGKGDVGDLSATRFQPETFVDYIKDLARDVSKSTKIDCAVNQNFLSAFHRSLGRCQMELRQLEPESVKTETGFFSGGANTDNKDVSFTIRDDIKVERSEKHYEMRERRKSRFLSYPGEPVTEELRSDVNGGVELNNVNVQPVKKPRKKWCRKTVKKDGLVPNVGSFELLSELHSTAQDCLFPIESSKFDSVERFIAGFRKWAFNDFTKEMTIDRTSGQENGIGTGRTIDLNTNTNTTVDTGGKGTRGRPKKVRKKNDNKPVSPLVSGTNSNRGSLIIDFQNVAMANTKTEVLAEQAVRNDEVKEPFSNPIGQCTFLNFGNLPVNQRPPPCKLTPKRRKNTVASETPIHILPNVNGQINPFLIHNLPQINNLDGFNQPNVYPTVFYRNQLTPPCSTGNQLTPPCSIGNHHEPLGVTHEPKKRGRKRKAVDLQANPVRL</sequence>
<dbReference type="PANTHER" id="PTHR10688:SF6">
    <property type="entry name" value="SERINE_THREONINE-KINASE ATM"/>
    <property type="match status" value="1"/>
</dbReference>